<evidence type="ECO:0000313" key="2">
    <source>
        <dbReference type="Proteomes" id="UP000746595"/>
    </source>
</evidence>
<name>A0ABX1G808_9MICC</name>
<dbReference type="Proteomes" id="UP000746595">
    <property type="component" value="Unassembled WGS sequence"/>
</dbReference>
<comment type="caution">
    <text evidence="1">The sequence shown here is derived from an EMBL/GenBank/DDBJ whole genome shotgun (WGS) entry which is preliminary data.</text>
</comment>
<organism evidence="1 2">
    <name type="scientific">Paeniglutamicibacter terrestris</name>
    <dbReference type="NCBI Taxonomy" id="2723403"/>
    <lineage>
        <taxon>Bacteria</taxon>
        <taxon>Bacillati</taxon>
        <taxon>Actinomycetota</taxon>
        <taxon>Actinomycetes</taxon>
        <taxon>Micrococcales</taxon>
        <taxon>Micrococcaceae</taxon>
        <taxon>Paeniglutamicibacter</taxon>
    </lineage>
</organism>
<accession>A0ABX1G808</accession>
<dbReference type="EMBL" id="JAAWVT010000010">
    <property type="protein sequence ID" value="NKG22392.1"/>
    <property type="molecule type" value="Genomic_DNA"/>
</dbReference>
<evidence type="ECO:0000313" key="1">
    <source>
        <dbReference type="EMBL" id="NKG22392.1"/>
    </source>
</evidence>
<proteinExistence type="predicted"/>
<dbReference type="RefSeq" id="WP_168153158.1">
    <property type="nucleotide sequence ID" value="NZ_JAAWVT010000010.1"/>
</dbReference>
<reference evidence="1 2" key="1">
    <citation type="submission" date="2020-04" db="EMBL/GenBank/DDBJ databases">
        <title>Paeniglutamicibacter sp. ANT13_2, a novel actinomycete isolated from sediment in Antarctica.</title>
        <authorList>
            <person name="Sakdapetsiri C."/>
            <person name="Pinyakong O."/>
        </authorList>
    </citation>
    <scope>NUCLEOTIDE SEQUENCE [LARGE SCALE GENOMIC DNA]</scope>
    <source>
        <strain evidence="1 2">ANT13_2</strain>
    </source>
</reference>
<protein>
    <submittedName>
        <fullName evidence="1">Uncharacterized protein</fullName>
    </submittedName>
</protein>
<sequence length="120" mass="13714">MFLSIHNSLISLDIQNGRRLLFNKINSPEDPSELLSSDPRAYDQINRALAMYDVLGLYVKRKYVDKSWVMDEWGSGLAKARVPALLFMAHREAIGVPSKWKNFDALSLEAKLAYRQPEDS</sequence>
<gene>
    <name evidence="1" type="ORF">HED64_16975</name>
</gene>
<keyword evidence="2" id="KW-1185">Reference proteome</keyword>